<feature type="compositionally biased region" description="Gly residues" evidence="1">
    <location>
        <begin position="276"/>
        <end position="285"/>
    </location>
</feature>
<dbReference type="OrthoDB" id="5979581at2759"/>
<evidence type="ECO:0000256" key="1">
    <source>
        <dbReference type="SAM" id="MobiDB-lite"/>
    </source>
</evidence>
<dbReference type="GO" id="GO:0005524">
    <property type="term" value="F:ATP binding"/>
    <property type="evidence" value="ECO:0007669"/>
    <property type="project" value="InterPro"/>
</dbReference>
<reference evidence="3" key="1">
    <citation type="submission" date="2019-06" db="EMBL/GenBank/DDBJ databases">
        <title>Genomics analysis of Aphanomyces spp. identifies a new class of oomycete effector associated with host adaptation.</title>
        <authorList>
            <person name="Gaulin E."/>
        </authorList>
    </citation>
    <scope>NUCLEOTIDE SEQUENCE</scope>
    <source>
        <strain evidence="3">CBS 578.67</strain>
    </source>
</reference>
<gene>
    <name evidence="3" type="ORF">As57867_003294</name>
</gene>
<sequence>MPAADRSLEDVYLKERPGENERRILLQQVAEGLQHLHAKDLVHGDVKKLNVVRVGNRINLMDLDATTTMGDYVGAKFSSGSLPPGMFYKLVPDSEEAQYCNHWPNIKSTDPDRSEGDIFQRVVSFLADAHKLVAENSLLDNLENPKSRKPIIREILLKVTPASLRDLVTSHVKREQLKSESLSLAELHDVLLKFTSEELRMFDAVKKSKRARGDEDEEEDKPPPRGRARKRARKLRSTSAYQAGKDKGSGGRGNGRGGGRGSGSAPGPNPNQQPRGSGGGRGGHGYQRNDHSSGRGRGAGRGRGRGGRFGGGRGRGNHEAVEEIDRDAGYRDVEDPALVQRQIDLLPRGWTRTHSPEGSRKVRFVNPGGVIFYRHPVTQEEPLLKHKSSVQTVVDGTSNNLSTGPTDVVEPEMEVPHEENLAEPQDEAKVDRSPYAYPDEDAVDYGEETPEEETKDDTSVPPAIRRSPGLEVGKDTQHACEFCSGFDH</sequence>
<feature type="compositionally biased region" description="Polar residues" evidence="1">
    <location>
        <begin position="395"/>
        <end position="405"/>
    </location>
</feature>
<feature type="compositionally biased region" description="Basic residues" evidence="1">
    <location>
        <begin position="224"/>
        <end position="236"/>
    </location>
</feature>
<protein>
    <recommendedName>
        <fullName evidence="2">Protein kinase domain-containing protein</fullName>
    </recommendedName>
</protein>
<feature type="compositionally biased region" description="Basic and acidic residues" evidence="1">
    <location>
        <begin position="316"/>
        <end position="334"/>
    </location>
</feature>
<feature type="compositionally biased region" description="Acidic residues" evidence="1">
    <location>
        <begin position="438"/>
        <end position="455"/>
    </location>
</feature>
<evidence type="ECO:0000259" key="2">
    <source>
        <dbReference type="PROSITE" id="PS50011"/>
    </source>
</evidence>
<dbReference type="GO" id="GO:0004672">
    <property type="term" value="F:protein kinase activity"/>
    <property type="evidence" value="ECO:0007669"/>
    <property type="project" value="InterPro"/>
</dbReference>
<feature type="non-terminal residue" evidence="3">
    <location>
        <position position="488"/>
    </location>
</feature>
<feature type="region of interest" description="Disordered" evidence="1">
    <location>
        <begin position="395"/>
        <end position="476"/>
    </location>
</feature>
<feature type="compositionally biased region" description="Basic and acidic residues" evidence="1">
    <location>
        <begin position="414"/>
        <end position="432"/>
    </location>
</feature>
<dbReference type="Gene3D" id="1.10.510.10">
    <property type="entry name" value="Transferase(Phosphotransferase) domain 1"/>
    <property type="match status" value="1"/>
</dbReference>
<dbReference type="EMBL" id="VJMH01000550">
    <property type="protein sequence ID" value="KAF0715592.1"/>
    <property type="molecule type" value="Genomic_DNA"/>
</dbReference>
<dbReference type="InterPro" id="IPR011009">
    <property type="entry name" value="Kinase-like_dom_sf"/>
</dbReference>
<comment type="caution">
    <text evidence="3">The sequence shown here is derived from an EMBL/GenBank/DDBJ whole genome shotgun (WGS) entry which is preliminary data.</text>
</comment>
<evidence type="ECO:0000313" key="3">
    <source>
        <dbReference type="EMBL" id="KAF0715592.1"/>
    </source>
</evidence>
<organism evidence="3">
    <name type="scientific">Aphanomyces stellatus</name>
    <dbReference type="NCBI Taxonomy" id="120398"/>
    <lineage>
        <taxon>Eukaryota</taxon>
        <taxon>Sar</taxon>
        <taxon>Stramenopiles</taxon>
        <taxon>Oomycota</taxon>
        <taxon>Saprolegniomycetes</taxon>
        <taxon>Saprolegniales</taxon>
        <taxon>Verrucalvaceae</taxon>
        <taxon>Aphanomyces</taxon>
    </lineage>
</organism>
<proteinExistence type="predicted"/>
<accession>A0A6A4ZK97</accession>
<name>A0A6A4ZK97_9STRA</name>
<dbReference type="PROSITE" id="PS50011">
    <property type="entry name" value="PROTEIN_KINASE_DOM"/>
    <property type="match status" value="1"/>
</dbReference>
<feature type="compositionally biased region" description="Gly residues" evidence="1">
    <location>
        <begin position="250"/>
        <end position="264"/>
    </location>
</feature>
<dbReference type="SUPFAM" id="SSF56112">
    <property type="entry name" value="Protein kinase-like (PK-like)"/>
    <property type="match status" value="1"/>
</dbReference>
<feature type="domain" description="Protein kinase" evidence="2">
    <location>
        <begin position="1"/>
        <end position="191"/>
    </location>
</feature>
<dbReference type="InterPro" id="IPR000719">
    <property type="entry name" value="Prot_kinase_dom"/>
</dbReference>
<dbReference type="AlphaFoldDB" id="A0A6A4ZK97"/>
<feature type="region of interest" description="Disordered" evidence="1">
    <location>
        <begin position="207"/>
        <end position="335"/>
    </location>
</feature>
<feature type="compositionally biased region" description="Low complexity" evidence="1">
    <location>
        <begin position="265"/>
        <end position="275"/>
    </location>
</feature>